<sequence>MKKITKKIIIFILKAEARFALWRWKPKIVAVTGSVGKTSTKDAIFSVFSKLSTAQKSEKSFNSEIGVPLAILGLENPWNNIGKWFIALISGLVAAVFERKPAEWMVLEIGADRPRDIEMLTKWIKPDIGVLNMIGKMPVHVEFFDTPEDVAKEKEFLVKAIKPKGMLVYYADDEVVANIAAVSKKKSISFGFSDRADVTASNYTILYENEKLSGLSVKINYEGKSFPLKQSGTLGRQQIYAAMASVAAAMAAGFNVVSVLGALREHHGPPGRMRLIAGIKGSTIIDDTYNSSPAALAEALATLGEVNVAGRRVAVLGDMRELGKHSDDEHKSIGRLSSTICDLLVTVGESGRKIAEGAMQNGMDESKIFQYENSVDAGKDIQNMILQNDVVLVKGSQGVRMEKIVEEIMMEPDKAPDLLVRQESEWKKR</sequence>
<dbReference type="Pfam" id="PF08245">
    <property type="entry name" value="Mur_ligase_M"/>
    <property type="match status" value="1"/>
</dbReference>
<dbReference type="InterPro" id="IPR051046">
    <property type="entry name" value="MurCDEF_CellWall_CoF430Synth"/>
</dbReference>
<dbReference type="EMBL" id="MHRK01000010">
    <property type="protein sequence ID" value="OHA24460.1"/>
    <property type="molecule type" value="Genomic_DNA"/>
</dbReference>
<dbReference type="GO" id="GO:0005524">
    <property type="term" value="F:ATP binding"/>
    <property type="evidence" value="ECO:0007669"/>
    <property type="project" value="UniProtKB-KW"/>
</dbReference>
<dbReference type="SUPFAM" id="SSF53623">
    <property type="entry name" value="MurD-like peptide ligases, catalytic domain"/>
    <property type="match status" value="1"/>
</dbReference>
<reference evidence="6 7" key="1">
    <citation type="journal article" date="2016" name="Nat. Commun.">
        <title>Thousands of microbial genomes shed light on interconnected biogeochemical processes in an aquifer system.</title>
        <authorList>
            <person name="Anantharaman K."/>
            <person name="Brown C.T."/>
            <person name="Hug L.A."/>
            <person name="Sharon I."/>
            <person name="Castelle C.J."/>
            <person name="Probst A.J."/>
            <person name="Thomas B.C."/>
            <person name="Singh A."/>
            <person name="Wilkins M.J."/>
            <person name="Karaoz U."/>
            <person name="Brodie E.L."/>
            <person name="Williams K.H."/>
            <person name="Hubbard S.S."/>
            <person name="Banfield J.F."/>
        </authorList>
    </citation>
    <scope>NUCLEOTIDE SEQUENCE [LARGE SCALE GENOMIC DNA]</scope>
</reference>
<evidence type="ECO:0000256" key="1">
    <source>
        <dbReference type="ARBA" id="ARBA00022598"/>
    </source>
</evidence>
<accession>A0A1G2MKL2</accession>
<evidence type="ECO:0000259" key="5">
    <source>
        <dbReference type="Pfam" id="PF08245"/>
    </source>
</evidence>
<protein>
    <recommendedName>
        <fullName evidence="8">UDP-N-acetylmuramoyl-tripeptide--D-alanyl-D-alanine ligase</fullName>
    </recommendedName>
</protein>
<evidence type="ECO:0008006" key="8">
    <source>
        <dbReference type="Google" id="ProtNLM"/>
    </source>
</evidence>
<dbReference type="Gene3D" id="3.90.190.20">
    <property type="entry name" value="Mur ligase, C-terminal domain"/>
    <property type="match status" value="1"/>
</dbReference>
<dbReference type="InterPro" id="IPR036615">
    <property type="entry name" value="Mur_ligase_C_dom_sf"/>
</dbReference>
<dbReference type="GO" id="GO:0016881">
    <property type="term" value="F:acid-amino acid ligase activity"/>
    <property type="evidence" value="ECO:0007669"/>
    <property type="project" value="InterPro"/>
</dbReference>
<evidence type="ECO:0000256" key="2">
    <source>
        <dbReference type="ARBA" id="ARBA00022741"/>
    </source>
</evidence>
<organism evidence="6 7">
    <name type="scientific">Candidatus Taylorbacteria bacterium RIFCSPHIGHO2_02_FULL_43_32b</name>
    <dbReference type="NCBI Taxonomy" id="1802306"/>
    <lineage>
        <taxon>Bacteria</taxon>
        <taxon>Candidatus Tayloriibacteriota</taxon>
    </lineage>
</organism>
<dbReference type="STRING" id="1802306.A3C72_04450"/>
<evidence type="ECO:0000313" key="7">
    <source>
        <dbReference type="Proteomes" id="UP000177130"/>
    </source>
</evidence>
<evidence type="ECO:0000256" key="3">
    <source>
        <dbReference type="ARBA" id="ARBA00022840"/>
    </source>
</evidence>
<dbReference type="PANTHER" id="PTHR43024:SF1">
    <property type="entry name" value="UDP-N-ACETYLMURAMOYL-TRIPEPTIDE--D-ALANYL-D-ALANINE LIGASE"/>
    <property type="match status" value="1"/>
</dbReference>
<gene>
    <name evidence="6" type="ORF">A3C72_04450</name>
</gene>
<keyword evidence="3" id="KW-0067">ATP-binding</keyword>
<dbReference type="Proteomes" id="UP000177130">
    <property type="component" value="Unassembled WGS sequence"/>
</dbReference>
<feature type="domain" description="Mur ligase central" evidence="5">
    <location>
        <begin position="31"/>
        <end position="249"/>
    </location>
</feature>
<evidence type="ECO:0000313" key="6">
    <source>
        <dbReference type="EMBL" id="OHA24460.1"/>
    </source>
</evidence>
<dbReference type="Gene3D" id="3.40.1190.10">
    <property type="entry name" value="Mur-like, catalytic domain"/>
    <property type="match status" value="1"/>
</dbReference>
<dbReference type="InterPro" id="IPR004101">
    <property type="entry name" value="Mur_ligase_C"/>
</dbReference>
<dbReference type="InterPro" id="IPR036565">
    <property type="entry name" value="Mur-like_cat_sf"/>
</dbReference>
<proteinExistence type="predicted"/>
<dbReference type="SUPFAM" id="SSF53244">
    <property type="entry name" value="MurD-like peptide ligases, peptide-binding domain"/>
    <property type="match status" value="1"/>
</dbReference>
<keyword evidence="1" id="KW-0436">Ligase</keyword>
<evidence type="ECO:0000259" key="4">
    <source>
        <dbReference type="Pfam" id="PF02875"/>
    </source>
</evidence>
<dbReference type="PANTHER" id="PTHR43024">
    <property type="entry name" value="UDP-N-ACETYLMURAMOYL-TRIPEPTIDE--D-ALANYL-D-ALANINE LIGASE"/>
    <property type="match status" value="1"/>
</dbReference>
<comment type="caution">
    <text evidence="6">The sequence shown here is derived from an EMBL/GenBank/DDBJ whole genome shotgun (WGS) entry which is preliminary data.</text>
</comment>
<dbReference type="Pfam" id="PF02875">
    <property type="entry name" value="Mur_ligase_C"/>
    <property type="match status" value="1"/>
</dbReference>
<name>A0A1G2MKL2_9BACT</name>
<keyword evidence="2" id="KW-0547">Nucleotide-binding</keyword>
<feature type="domain" description="Mur ligase C-terminal" evidence="4">
    <location>
        <begin position="271"/>
        <end position="396"/>
    </location>
</feature>
<dbReference type="InterPro" id="IPR013221">
    <property type="entry name" value="Mur_ligase_cen"/>
</dbReference>
<dbReference type="AlphaFoldDB" id="A0A1G2MKL2"/>